<evidence type="ECO:0000313" key="2">
    <source>
        <dbReference type="Proteomes" id="UP000256486"/>
    </source>
</evidence>
<dbReference type="AlphaFoldDB" id="A0A3E0VIZ6"/>
<accession>A0A3E0VIZ6</accession>
<proteinExistence type="predicted"/>
<comment type="caution">
    <text evidence="1">The sequence shown here is derived from an EMBL/GenBank/DDBJ whole genome shotgun (WGS) entry which is preliminary data.</text>
</comment>
<dbReference type="Proteomes" id="UP000256486">
    <property type="component" value="Unassembled WGS sequence"/>
</dbReference>
<name>A0A3E0VIZ6_9MICO</name>
<dbReference type="EMBL" id="NBWZ01000001">
    <property type="protein sequence ID" value="RFA09932.1"/>
    <property type="molecule type" value="Genomic_DNA"/>
</dbReference>
<protein>
    <submittedName>
        <fullName evidence="1">Uncharacterized protein</fullName>
    </submittedName>
</protein>
<sequence length="97" mass="10343">MRPGATTADLAISLWCDDGKTYPLHTALDSARSNLPTGVSYSADLPLTLVGHGCTLAALDRTGQPVWFRPARYSNSKAKTTTILYGDVVYRNGNGGL</sequence>
<gene>
    <name evidence="1" type="ORF">B7R54_12510</name>
</gene>
<organism evidence="1 2">
    <name type="scientific">Subtercola boreus</name>
    <dbReference type="NCBI Taxonomy" id="120213"/>
    <lineage>
        <taxon>Bacteria</taxon>
        <taxon>Bacillati</taxon>
        <taxon>Actinomycetota</taxon>
        <taxon>Actinomycetes</taxon>
        <taxon>Micrococcales</taxon>
        <taxon>Microbacteriaceae</taxon>
        <taxon>Subtercola</taxon>
    </lineage>
</organism>
<keyword evidence="2" id="KW-1185">Reference proteome</keyword>
<evidence type="ECO:0000313" key="1">
    <source>
        <dbReference type="EMBL" id="RFA09932.1"/>
    </source>
</evidence>
<reference evidence="1 2" key="1">
    <citation type="submission" date="2017-04" db="EMBL/GenBank/DDBJ databases">
        <title>Comparative genome analysis of Subtercola boreus.</title>
        <authorList>
            <person name="Cho Y.-J."/>
            <person name="Cho A."/>
            <person name="Kim O.-S."/>
            <person name="Lee J.-I."/>
        </authorList>
    </citation>
    <scope>NUCLEOTIDE SEQUENCE [LARGE SCALE GENOMIC DNA]</scope>
    <source>
        <strain evidence="1 2">K300</strain>
    </source>
</reference>